<dbReference type="SUPFAM" id="SSF51971">
    <property type="entry name" value="Nucleotide-binding domain"/>
    <property type="match status" value="1"/>
</dbReference>
<dbReference type="PRINTS" id="PR00162">
    <property type="entry name" value="RIESKE"/>
</dbReference>
<dbReference type="InterPro" id="IPR005805">
    <property type="entry name" value="Rieske_Fe-S_prot_C"/>
</dbReference>
<evidence type="ECO:0000256" key="3">
    <source>
        <dbReference type="ARBA" id="ARBA00023004"/>
    </source>
</evidence>
<dbReference type="RefSeq" id="WP_071310233.1">
    <property type="nucleotide sequence ID" value="NZ_MLQR01000031.1"/>
</dbReference>
<dbReference type="SUPFAM" id="SSF50022">
    <property type="entry name" value="ISP domain"/>
    <property type="match status" value="1"/>
</dbReference>
<dbReference type="GO" id="GO:0016020">
    <property type="term" value="C:membrane"/>
    <property type="evidence" value="ECO:0007669"/>
    <property type="project" value="InterPro"/>
</dbReference>
<dbReference type="PANTHER" id="PTHR13847">
    <property type="entry name" value="SARCOSINE DEHYDROGENASE-RELATED"/>
    <property type="match status" value="1"/>
</dbReference>
<evidence type="ECO:0000313" key="8">
    <source>
        <dbReference type="Proteomes" id="UP000179524"/>
    </source>
</evidence>
<dbReference type="GO" id="GO:0005737">
    <property type="term" value="C:cytoplasm"/>
    <property type="evidence" value="ECO:0007669"/>
    <property type="project" value="TreeGrafter"/>
</dbReference>
<dbReference type="Gene3D" id="3.30.9.10">
    <property type="entry name" value="D-Amino Acid Oxidase, subunit A, domain 2"/>
    <property type="match status" value="1"/>
</dbReference>
<dbReference type="Gene3D" id="2.102.10.10">
    <property type="entry name" value="Rieske [2Fe-2S] iron-sulphur domain"/>
    <property type="match status" value="1"/>
</dbReference>
<keyword evidence="2" id="KW-0479">Metal-binding</keyword>
<keyword evidence="5" id="KW-1015">Disulfide bond</keyword>
<feature type="domain" description="Rieske" evidence="6">
    <location>
        <begin position="418"/>
        <end position="501"/>
    </location>
</feature>
<keyword evidence="8" id="KW-1185">Reference proteome</keyword>
<dbReference type="InterPro" id="IPR036188">
    <property type="entry name" value="FAD/NAD-bd_sf"/>
</dbReference>
<evidence type="ECO:0000256" key="1">
    <source>
        <dbReference type="ARBA" id="ARBA00022714"/>
    </source>
</evidence>
<evidence type="ECO:0000256" key="5">
    <source>
        <dbReference type="ARBA" id="ARBA00023157"/>
    </source>
</evidence>
<dbReference type="InterPro" id="IPR036922">
    <property type="entry name" value="Rieske_2Fe-2S_sf"/>
</dbReference>
<evidence type="ECO:0000259" key="6">
    <source>
        <dbReference type="PROSITE" id="PS51296"/>
    </source>
</evidence>
<dbReference type="GO" id="GO:0051537">
    <property type="term" value="F:2 iron, 2 sulfur cluster binding"/>
    <property type="evidence" value="ECO:0007669"/>
    <property type="project" value="UniProtKB-KW"/>
</dbReference>
<dbReference type="EMBL" id="MLQR01000031">
    <property type="protein sequence ID" value="OIJ12555.1"/>
    <property type="molecule type" value="Genomic_DNA"/>
</dbReference>
<evidence type="ECO:0000256" key="4">
    <source>
        <dbReference type="ARBA" id="ARBA00023014"/>
    </source>
</evidence>
<dbReference type="GO" id="GO:0046872">
    <property type="term" value="F:metal ion binding"/>
    <property type="evidence" value="ECO:0007669"/>
    <property type="project" value="UniProtKB-KW"/>
</dbReference>
<keyword evidence="4" id="KW-0411">Iron-sulfur</keyword>
<dbReference type="AlphaFoldDB" id="A0A1S2LMA7"/>
<dbReference type="PANTHER" id="PTHR13847:SF274">
    <property type="entry name" value="RIESKE 2FE-2S IRON-SULFUR PROTEIN YHFW-RELATED"/>
    <property type="match status" value="1"/>
</dbReference>
<dbReference type="Pfam" id="PF01266">
    <property type="entry name" value="DAO"/>
    <property type="match status" value="1"/>
</dbReference>
<proteinExistence type="predicted"/>
<dbReference type="CDD" id="cd03477">
    <property type="entry name" value="Rieske_YhfW_C"/>
    <property type="match status" value="1"/>
</dbReference>
<keyword evidence="1" id="KW-0001">2Fe-2S</keyword>
<evidence type="ECO:0000256" key="2">
    <source>
        <dbReference type="ARBA" id="ARBA00022723"/>
    </source>
</evidence>
<dbReference type="Proteomes" id="UP000179524">
    <property type="component" value="Unassembled WGS sequence"/>
</dbReference>
<reference evidence="7 8" key="1">
    <citation type="submission" date="2016-10" db="EMBL/GenBank/DDBJ databases">
        <title>Draft genome sequences of four alkaliphilic bacteria belonging to the Anaerobacillus genus.</title>
        <authorList>
            <person name="Bassil N.M."/>
            <person name="Lloyd J.R."/>
        </authorList>
    </citation>
    <scope>NUCLEOTIDE SEQUENCE [LARGE SCALE GENOMIC DNA]</scope>
    <source>
        <strain evidence="7 8">DSM 18345</strain>
    </source>
</reference>
<dbReference type="GO" id="GO:0016705">
    <property type="term" value="F:oxidoreductase activity, acting on paired donors, with incorporation or reduction of molecular oxygen"/>
    <property type="evidence" value="ECO:0007669"/>
    <property type="project" value="UniProtKB-ARBA"/>
</dbReference>
<protein>
    <submittedName>
        <fullName evidence="7">(2Fe-2S)-binding protein</fullName>
    </submittedName>
</protein>
<dbReference type="InterPro" id="IPR038010">
    <property type="entry name" value="YhfW_C"/>
</dbReference>
<sequence length="511" mass="57127">MTNSKWPQVPEPYWQNDLEIPHFKSLETDISTDVTIVGGGITGITAGYLLSLNGVKVTIIDAGRILSGTTGHTTAKITAQHGLIYDELIQHFGVEQAKMYYQSNDAARAFIKNTIQTLNINCNLEEHNAYIYTNTNSELIKLEKEAKAYEKLNISGKLVETTPLPLPMIKAILMEEQAQFHPLKYLLPLVQSIIDNGGDIYEHTTAVDVETGVSPKVITRNGKKITNKQIISCSHFPFYDGGGYYFTRMYAERSYVVAFKNNKPFPGGMYLSLETPKRSVRSMNNLLLIGGESHKTGHGINTMKHYEALATFGEKILGVSDIKYRWSTQDLYTLDKVPYIGHITSESKNIFIATGYRKWGMTNGTAAAMILTDLIIKGTHPYEDLFRPSKFKADPSIKKFVQHNTDVTLQFIKGKIDIKNKHPEEVKTVEGTHVNINGKKCGAYRDDSGHLHIVDSSCTHLGCEVEWNEGEKSWDCPCHGSRFSINGDVIEGPADQPLKKVNENRTTLSQS</sequence>
<comment type="caution">
    <text evidence="7">The sequence shown here is derived from an EMBL/GenBank/DDBJ whole genome shotgun (WGS) entry which is preliminary data.</text>
</comment>
<organism evidence="7 8">
    <name type="scientific">Anaerobacillus alkalilacustris</name>
    <dbReference type="NCBI Taxonomy" id="393763"/>
    <lineage>
        <taxon>Bacteria</taxon>
        <taxon>Bacillati</taxon>
        <taxon>Bacillota</taxon>
        <taxon>Bacilli</taxon>
        <taxon>Bacillales</taxon>
        <taxon>Bacillaceae</taxon>
        <taxon>Anaerobacillus</taxon>
    </lineage>
</organism>
<dbReference type="GO" id="GO:0004497">
    <property type="term" value="F:monooxygenase activity"/>
    <property type="evidence" value="ECO:0007669"/>
    <property type="project" value="UniProtKB-ARBA"/>
</dbReference>
<dbReference type="OrthoDB" id="9767869at2"/>
<dbReference type="Gene3D" id="3.50.50.60">
    <property type="entry name" value="FAD/NAD(P)-binding domain"/>
    <property type="match status" value="1"/>
</dbReference>
<gene>
    <name evidence="7" type="ORF">BKP37_14105</name>
</gene>
<evidence type="ECO:0000313" key="7">
    <source>
        <dbReference type="EMBL" id="OIJ12555.1"/>
    </source>
</evidence>
<keyword evidence="3" id="KW-0408">Iron</keyword>
<accession>A0A1S2LMA7</accession>
<dbReference type="Pfam" id="PF00355">
    <property type="entry name" value="Rieske"/>
    <property type="match status" value="1"/>
</dbReference>
<dbReference type="PROSITE" id="PS51296">
    <property type="entry name" value="RIESKE"/>
    <property type="match status" value="1"/>
</dbReference>
<dbReference type="InterPro" id="IPR017941">
    <property type="entry name" value="Rieske_2Fe-2S"/>
</dbReference>
<dbReference type="FunFam" id="2.102.10.10:FF:000014">
    <property type="entry name" value="Oxidoreductase, FAD dependent"/>
    <property type="match status" value="1"/>
</dbReference>
<dbReference type="InterPro" id="IPR006076">
    <property type="entry name" value="FAD-dep_OxRdtase"/>
</dbReference>
<name>A0A1S2LMA7_9BACI</name>